<name>A0A2U1B7W8_9BACT</name>
<keyword evidence="3" id="KW-1185">Reference proteome</keyword>
<reference evidence="2 3" key="1">
    <citation type="submission" date="2018-04" db="EMBL/GenBank/DDBJ databases">
        <title>Genomic Encyclopedia of Type Strains, Phase IV (KMG-IV): sequencing the most valuable type-strain genomes for metagenomic binning, comparative biology and taxonomic classification.</title>
        <authorList>
            <person name="Goeker M."/>
        </authorList>
    </citation>
    <scope>NUCLEOTIDE SEQUENCE [LARGE SCALE GENOMIC DNA]</scope>
    <source>
        <strain evidence="2 3">DSM 14823</strain>
    </source>
</reference>
<evidence type="ECO:0000313" key="1">
    <source>
        <dbReference type="EMBL" id="NMD85583.1"/>
    </source>
</evidence>
<sequence>MSLNLHSDIINRVKKTWEYLRPSSTPHQQPRKADHLVKMNLPPLMGRRDAAYDRAREFINRDLFALDELGRRRVYCAISSLLKSASDDTEAMLITLSSPDTELREKKMLHLLLMMYNIAQSLVNFTELEDELFCDESSPIRDLDIAPNENELARNEKLLSEAEISVVNQMRSYFERTQTRINRYRGYTGKSFSASNASRYNKAYEAYSKLYGELVPETPPAA</sequence>
<protein>
    <submittedName>
        <fullName evidence="2">Uncharacterized protein</fullName>
    </submittedName>
</protein>
<proteinExistence type="predicted"/>
<dbReference type="Proteomes" id="UP000245959">
    <property type="component" value="Unassembled WGS sequence"/>
</dbReference>
<gene>
    <name evidence="2" type="ORF">C8D82_105103</name>
    <name evidence="1" type="ORF">HF882_03190</name>
</gene>
<dbReference type="OrthoDB" id="9961181at2"/>
<organism evidence="2 3">
    <name type="scientific">Victivallis vadensis</name>
    <dbReference type="NCBI Taxonomy" id="172901"/>
    <lineage>
        <taxon>Bacteria</taxon>
        <taxon>Pseudomonadati</taxon>
        <taxon>Lentisphaerota</taxon>
        <taxon>Lentisphaeria</taxon>
        <taxon>Victivallales</taxon>
        <taxon>Victivallaceae</taxon>
        <taxon>Victivallis</taxon>
    </lineage>
</organism>
<comment type="caution">
    <text evidence="2">The sequence shown here is derived from an EMBL/GenBank/DDBJ whole genome shotgun (WGS) entry which is preliminary data.</text>
</comment>
<evidence type="ECO:0000313" key="4">
    <source>
        <dbReference type="Proteomes" id="UP000576225"/>
    </source>
</evidence>
<dbReference type="EMBL" id="QEKH01000005">
    <property type="protein sequence ID" value="PVY44774.1"/>
    <property type="molecule type" value="Genomic_DNA"/>
</dbReference>
<dbReference type="RefSeq" id="WP_116883098.1">
    <property type="nucleotide sequence ID" value="NZ_CABMMC010000216.1"/>
</dbReference>
<evidence type="ECO:0000313" key="3">
    <source>
        <dbReference type="Proteomes" id="UP000245959"/>
    </source>
</evidence>
<reference evidence="1 4" key="2">
    <citation type="submission" date="2020-04" db="EMBL/GenBank/DDBJ databases">
        <authorList>
            <person name="Hitch T.C.A."/>
            <person name="Wylensek D."/>
            <person name="Clavel T."/>
        </authorList>
    </citation>
    <scope>NUCLEOTIDE SEQUENCE [LARGE SCALE GENOMIC DNA]</scope>
    <source>
        <strain evidence="1 4">COR2-253-APC-1A</strain>
    </source>
</reference>
<dbReference type="EMBL" id="JABAEW010000004">
    <property type="protein sequence ID" value="NMD85583.1"/>
    <property type="molecule type" value="Genomic_DNA"/>
</dbReference>
<evidence type="ECO:0000313" key="2">
    <source>
        <dbReference type="EMBL" id="PVY44774.1"/>
    </source>
</evidence>
<dbReference type="GeneID" id="78294421"/>
<dbReference type="AlphaFoldDB" id="A0A2U1B7W8"/>
<dbReference type="Proteomes" id="UP000576225">
    <property type="component" value="Unassembled WGS sequence"/>
</dbReference>
<accession>A0A2U1B7W8</accession>